<gene>
    <name evidence="1" type="ORF">B0I18_109101</name>
</gene>
<comment type="caution">
    <text evidence="1">The sequence shown here is derived from an EMBL/GenBank/DDBJ whole genome shotgun (WGS) entry which is preliminary data.</text>
</comment>
<keyword evidence="2" id="KW-1185">Reference proteome</keyword>
<dbReference type="AlphaFoldDB" id="A0A2P8CYP1"/>
<proteinExistence type="predicted"/>
<dbReference type="InterPro" id="IPR011989">
    <property type="entry name" value="ARM-like"/>
</dbReference>
<dbReference type="SUPFAM" id="SSF48371">
    <property type="entry name" value="ARM repeat"/>
    <property type="match status" value="1"/>
</dbReference>
<dbReference type="Gene3D" id="1.25.10.10">
    <property type="entry name" value="Leucine-rich Repeat Variant"/>
    <property type="match status" value="1"/>
</dbReference>
<evidence type="ECO:0000313" key="2">
    <source>
        <dbReference type="Proteomes" id="UP000240572"/>
    </source>
</evidence>
<reference evidence="1 2" key="1">
    <citation type="submission" date="2018-03" db="EMBL/GenBank/DDBJ databases">
        <title>Genomic Encyclopedia of Type Strains, Phase III (KMG-III): the genomes of soil and plant-associated and newly described type strains.</title>
        <authorList>
            <person name="Whitman W."/>
        </authorList>
    </citation>
    <scope>NUCLEOTIDE SEQUENCE [LARGE SCALE GENOMIC DNA]</scope>
    <source>
        <strain evidence="1 2">CGMCC 1.12700</strain>
    </source>
</reference>
<evidence type="ECO:0008006" key="3">
    <source>
        <dbReference type="Google" id="ProtNLM"/>
    </source>
</evidence>
<dbReference type="InterPro" id="IPR016024">
    <property type="entry name" value="ARM-type_fold"/>
</dbReference>
<sequence length="209" mass="23155">MSVLDQLSSSLQRKDEVPNQELAARIAAAGDRAAVQELIDNLQHKNKAIQQDCIKVLYETGSLNPALVAPHIAALEQLLTSKNNRLQWGAMTALDTVTDLVPDQVYAILGKIIAVADRGSVITKDHAVGILVRLSTHPEYYDDALALLLEQLLKAAPNQLPMYAEQSLPIIRADHKQAFIDILHQRLPDVPRESKINRIQAVIRKARQL</sequence>
<dbReference type="EMBL" id="PYGD01000009">
    <property type="protein sequence ID" value="PSK90095.1"/>
    <property type="molecule type" value="Genomic_DNA"/>
</dbReference>
<dbReference type="Proteomes" id="UP000240572">
    <property type="component" value="Unassembled WGS sequence"/>
</dbReference>
<dbReference type="RefSeq" id="WP_146146817.1">
    <property type="nucleotide sequence ID" value="NZ_PYGD01000009.1"/>
</dbReference>
<accession>A0A2P8CYP1</accession>
<protein>
    <recommendedName>
        <fullName evidence="3">HEAT repeat protein</fullName>
    </recommendedName>
</protein>
<evidence type="ECO:0000313" key="1">
    <source>
        <dbReference type="EMBL" id="PSK90095.1"/>
    </source>
</evidence>
<dbReference type="OrthoDB" id="2733362at2"/>
<name>A0A2P8CYP1_9BACT</name>
<organism evidence="1 2">
    <name type="scientific">Taibaiella chishuiensis</name>
    <dbReference type="NCBI Taxonomy" id="1434707"/>
    <lineage>
        <taxon>Bacteria</taxon>
        <taxon>Pseudomonadati</taxon>
        <taxon>Bacteroidota</taxon>
        <taxon>Chitinophagia</taxon>
        <taxon>Chitinophagales</taxon>
        <taxon>Chitinophagaceae</taxon>
        <taxon>Taibaiella</taxon>
    </lineage>
</organism>